<keyword evidence="2" id="KW-1185">Reference proteome</keyword>
<evidence type="ECO:0000313" key="2">
    <source>
        <dbReference type="Proteomes" id="UP001316384"/>
    </source>
</evidence>
<name>A0ABY5KQZ6_9CELL</name>
<dbReference type="RefSeq" id="WP_227578791.1">
    <property type="nucleotide sequence ID" value="NZ_CP101987.1"/>
</dbReference>
<dbReference type="Proteomes" id="UP001316384">
    <property type="component" value="Chromosome"/>
</dbReference>
<protein>
    <recommendedName>
        <fullName evidence="3">HEAT repeat domain-containing protein</fullName>
    </recommendedName>
</protein>
<evidence type="ECO:0008006" key="3">
    <source>
        <dbReference type="Google" id="ProtNLM"/>
    </source>
</evidence>
<evidence type="ECO:0000313" key="1">
    <source>
        <dbReference type="EMBL" id="UUI71617.1"/>
    </source>
</evidence>
<accession>A0ABY5KQZ6</accession>
<reference evidence="1 2" key="1">
    <citation type="submission" date="2022-07" db="EMBL/GenBank/DDBJ databases">
        <title>Novel species in genus cellulomonas.</title>
        <authorList>
            <person name="Ye L."/>
        </authorList>
    </citation>
    <scope>NUCLEOTIDE SEQUENCE [LARGE SCALE GENOMIC DNA]</scope>
    <source>
        <strain evidence="2">zg-B89</strain>
    </source>
</reference>
<dbReference type="EMBL" id="CP101987">
    <property type="protein sequence ID" value="UUI71617.1"/>
    <property type="molecule type" value="Genomic_DNA"/>
</dbReference>
<proteinExistence type="predicted"/>
<organism evidence="1 2">
    <name type="scientific">Cellulomonas xiejunii</name>
    <dbReference type="NCBI Taxonomy" id="2968083"/>
    <lineage>
        <taxon>Bacteria</taxon>
        <taxon>Bacillati</taxon>
        <taxon>Actinomycetota</taxon>
        <taxon>Actinomycetes</taxon>
        <taxon>Micrococcales</taxon>
        <taxon>Cellulomonadaceae</taxon>
        <taxon>Cellulomonas</taxon>
    </lineage>
</organism>
<sequence length="174" mass="19292">MSATDGLPSARLRQLLDHMADATGCARVPGWADEHDRWHVYQAAVALCALGPSLREALASEPDEGVATSVVLLAFDRDPVREHRAWWVDALPADRRAFVARRADDLAVLEGVRDGSLTDVPDVTAWTHWLQRASAEQSTVPDVLEELARDGRTRKIRNIAAERLRIHHRAAARP</sequence>
<gene>
    <name evidence="1" type="ORF">NP048_17785</name>
</gene>